<evidence type="ECO:0000313" key="2">
    <source>
        <dbReference type="EMBL" id="SIQ78663.1"/>
    </source>
</evidence>
<accession>A0A8G2CKK9</accession>
<organism evidence="2 3">
    <name type="scientific">Acidiphilium rubrum</name>
    <dbReference type="NCBI Taxonomy" id="526"/>
    <lineage>
        <taxon>Bacteria</taxon>
        <taxon>Pseudomonadati</taxon>
        <taxon>Pseudomonadota</taxon>
        <taxon>Alphaproteobacteria</taxon>
        <taxon>Acetobacterales</taxon>
        <taxon>Acidocellaceae</taxon>
        <taxon>Acidiphilium</taxon>
    </lineage>
</organism>
<evidence type="ECO:0000259" key="1">
    <source>
        <dbReference type="Pfam" id="PF04168"/>
    </source>
</evidence>
<dbReference type="AlphaFoldDB" id="A0A8G2CKK9"/>
<protein>
    <submittedName>
        <fullName evidence="2">Uncharacterized conserved protein, Alpha-E superfamily</fullName>
    </submittedName>
</protein>
<dbReference type="InterPro" id="IPR051680">
    <property type="entry name" value="ATP-dep_Glu-Cys_Ligase-2"/>
</dbReference>
<keyword evidence="3" id="KW-1185">Reference proteome</keyword>
<evidence type="ECO:0000313" key="3">
    <source>
        <dbReference type="Proteomes" id="UP000186308"/>
    </source>
</evidence>
<dbReference type="OrthoDB" id="9803532at2"/>
<dbReference type="RefSeq" id="WP_029311108.1">
    <property type="nucleotide sequence ID" value="NZ_DAOMCH010000002.1"/>
</dbReference>
<proteinExistence type="predicted"/>
<dbReference type="PANTHER" id="PTHR34595:SF7">
    <property type="entry name" value="SLL1039 PROTEIN"/>
    <property type="match status" value="1"/>
</dbReference>
<comment type="caution">
    <text evidence="2">The sequence shown here is derived from an EMBL/GenBank/DDBJ whole genome shotgun (WGS) entry which is preliminary data.</text>
</comment>
<feature type="domain" description="DUF403" evidence="1">
    <location>
        <begin position="7"/>
        <end position="316"/>
    </location>
</feature>
<sequence length="336" mass="38775">MRVEPVLLARDAEGLFWMARYLERVENLARLIDVVQSFESPGREAESWTALVAIMSDQDKFDSYEAASNPDTVKDLYLLDRTNPSSIPFCLDNARTNARTLRPLISTEMWRQINVFHRFVMGIKPADLDGDRLSRLCTKIKESVQTHTGITEGTMYRDQGWQFYQLGRLIERADQTTRLLDIKYRLLVPRDREARRLTELTMWNAVLRAAAGYHAFKRLARAEFSAEDVAGFLLRDPSFPRSVFLSVRRAEYHLDELRRVHHLPNTSDAVEQAEFLREFILERPMDQVLEGDLHGYLDTVQIQLSELAGAIGRSFFRDWRPEALAAPAEQGQTQLV</sequence>
<gene>
    <name evidence="2" type="ORF">SAMN05421828_10991</name>
</gene>
<dbReference type="EMBL" id="FTNE01000009">
    <property type="protein sequence ID" value="SIQ78663.1"/>
    <property type="molecule type" value="Genomic_DNA"/>
</dbReference>
<name>A0A8G2CKK9_ACIRU</name>
<dbReference type="PANTHER" id="PTHR34595">
    <property type="entry name" value="BLR5612 PROTEIN"/>
    <property type="match status" value="1"/>
</dbReference>
<dbReference type="InterPro" id="IPR007296">
    <property type="entry name" value="DUF403"/>
</dbReference>
<reference evidence="2 3" key="1">
    <citation type="submission" date="2017-01" db="EMBL/GenBank/DDBJ databases">
        <authorList>
            <person name="Varghese N."/>
            <person name="Submissions S."/>
        </authorList>
    </citation>
    <scope>NUCLEOTIDE SEQUENCE [LARGE SCALE GENOMIC DNA]</scope>
    <source>
        <strain evidence="2 3">ATCC 35905</strain>
    </source>
</reference>
<dbReference type="Proteomes" id="UP000186308">
    <property type="component" value="Unassembled WGS sequence"/>
</dbReference>
<dbReference type="Pfam" id="PF04168">
    <property type="entry name" value="Alpha-E"/>
    <property type="match status" value="1"/>
</dbReference>